<comment type="similarity">
    <text evidence="2">Belongs to the TMEM86 family.</text>
</comment>
<dbReference type="Proteomes" id="UP000002943">
    <property type="component" value="Unassembled WGS sequence"/>
</dbReference>
<keyword evidence="4 6" id="KW-1133">Transmembrane helix</keyword>
<evidence type="ECO:0000256" key="3">
    <source>
        <dbReference type="ARBA" id="ARBA00022692"/>
    </source>
</evidence>
<dbReference type="STRING" id="796620.VIBC2010_04304"/>
<feature type="transmembrane region" description="Helical" evidence="6">
    <location>
        <begin position="127"/>
        <end position="146"/>
    </location>
</feature>
<evidence type="ECO:0008006" key="9">
    <source>
        <dbReference type="Google" id="ProtNLM"/>
    </source>
</evidence>
<evidence type="ECO:0000256" key="5">
    <source>
        <dbReference type="ARBA" id="ARBA00023136"/>
    </source>
</evidence>
<name>E3BN82_9VIBR</name>
<reference evidence="7 8" key="1">
    <citation type="journal article" date="2012" name="Int. J. Syst. Evol. Microbiol.">
        <title>Vibrio caribbeanicus sp. nov., isolated from the marine sponge Scleritoderma cyanea.</title>
        <authorList>
            <person name="Hoffmann M."/>
            <person name="Monday S.R."/>
            <person name="Allard M.W."/>
            <person name="Strain E.A."/>
            <person name="Whittaker P."/>
            <person name="Naum M."/>
            <person name="McCarthy P.J."/>
            <person name="Lopez J.V."/>
            <person name="Fischer M."/>
            <person name="Brown E.W."/>
        </authorList>
    </citation>
    <scope>NUCLEOTIDE SEQUENCE [LARGE SCALE GENOMIC DNA]</scope>
    <source>
        <strain evidence="7 8">ATCC BAA-2122</strain>
    </source>
</reference>
<dbReference type="RefSeq" id="WP_009602591.1">
    <property type="nucleotide sequence ID" value="NZ_AEIU01000095.1"/>
</dbReference>
<dbReference type="GO" id="GO:0016020">
    <property type="term" value="C:membrane"/>
    <property type="evidence" value="ECO:0007669"/>
    <property type="project" value="UniProtKB-SubCell"/>
</dbReference>
<comment type="subcellular location">
    <subcellularLocation>
        <location evidence="1">Membrane</location>
        <topology evidence="1">Multi-pass membrane protein</topology>
    </subcellularLocation>
</comment>
<proteinExistence type="inferred from homology"/>
<keyword evidence="8" id="KW-1185">Reference proteome</keyword>
<dbReference type="Pfam" id="PF07947">
    <property type="entry name" value="YhhN"/>
    <property type="match status" value="1"/>
</dbReference>
<dbReference type="OrthoDB" id="5592477at2"/>
<gene>
    <name evidence="7" type="ORF">VIBC2010_04304</name>
</gene>
<feature type="transmembrane region" description="Helical" evidence="6">
    <location>
        <begin position="158"/>
        <end position="176"/>
    </location>
</feature>
<evidence type="ECO:0000256" key="1">
    <source>
        <dbReference type="ARBA" id="ARBA00004141"/>
    </source>
</evidence>
<feature type="transmembrane region" description="Helical" evidence="6">
    <location>
        <begin position="77"/>
        <end position="95"/>
    </location>
</feature>
<dbReference type="PANTHER" id="PTHR31885">
    <property type="entry name" value="GH04784P"/>
    <property type="match status" value="1"/>
</dbReference>
<comment type="caution">
    <text evidence="7">The sequence shown here is derived from an EMBL/GenBank/DDBJ whole genome shotgun (WGS) entry which is preliminary data.</text>
</comment>
<feature type="transmembrane region" description="Helical" evidence="6">
    <location>
        <begin position="27"/>
        <end position="45"/>
    </location>
</feature>
<sequence>MWSWLSVALSGYISLSAAENRRERQSAVFKILSLFMLLMIVWSHQYVPSVSLAWVSIGLVISAISDWFYANKAYYKVCFIGFMAAQFAYSLLFWSQLSSGIVWWLPAMLLALGVVCFFLLLPKIDRFIFPVVMMGVSLLLLNWAAGEVWLSQSSLKNLTGFAGTLMLTLSAMLLAIRDYKLPFCKSRYFASGSYLIAHSLISASLVI</sequence>
<accession>E3BN82</accession>
<keyword evidence="3 6" id="KW-0812">Transmembrane</keyword>
<dbReference type="InterPro" id="IPR012506">
    <property type="entry name" value="TMEM86B-like"/>
</dbReference>
<dbReference type="AlphaFoldDB" id="E3BN82"/>
<feature type="transmembrane region" description="Helical" evidence="6">
    <location>
        <begin position="51"/>
        <end position="70"/>
    </location>
</feature>
<evidence type="ECO:0000256" key="6">
    <source>
        <dbReference type="SAM" id="Phobius"/>
    </source>
</evidence>
<dbReference type="PANTHER" id="PTHR31885:SF6">
    <property type="entry name" value="GH04784P"/>
    <property type="match status" value="1"/>
</dbReference>
<evidence type="ECO:0000256" key="4">
    <source>
        <dbReference type="ARBA" id="ARBA00022989"/>
    </source>
</evidence>
<protein>
    <recommendedName>
        <fullName evidence="9">YhhN-like protein</fullName>
    </recommendedName>
</protein>
<evidence type="ECO:0000256" key="2">
    <source>
        <dbReference type="ARBA" id="ARBA00007375"/>
    </source>
</evidence>
<evidence type="ECO:0000313" key="8">
    <source>
        <dbReference type="Proteomes" id="UP000002943"/>
    </source>
</evidence>
<dbReference type="eggNOG" id="COG3714">
    <property type="taxonomic scope" value="Bacteria"/>
</dbReference>
<organism evidence="7 8">
    <name type="scientific">Vibrio caribbeanicus ATCC BAA-2122</name>
    <dbReference type="NCBI Taxonomy" id="796620"/>
    <lineage>
        <taxon>Bacteria</taxon>
        <taxon>Pseudomonadati</taxon>
        <taxon>Pseudomonadota</taxon>
        <taxon>Gammaproteobacteria</taxon>
        <taxon>Vibrionales</taxon>
        <taxon>Vibrionaceae</taxon>
        <taxon>Vibrio</taxon>
    </lineage>
</organism>
<feature type="transmembrane region" description="Helical" evidence="6">
    <location>
        <begin position="101"/>
        <end position="120"/>
    </location>
</feature>
<evidence type="ECO:0000313" key="7">
    <source>
        <dbReference type="EMBL" id="EFP95465.1"/>
    </source>
</evidence>
<dbReference type="EMBL" id="AEIU01000095">
    <property type="protein sequence ID" value="EFP95465.1"/>
    <property type="molecule type" value="Genomic_DNA"/>
</dbReference>
<dbReference type="GO" id="GO:0016787">
    <property type="term" value="F:hydrolase activity"/>
    <property type="evidence" value="ECO:0007669"/>
    <property type="project" value="TreeGrafter"/>
</dbReference>
<keyword evidence="5 6" id="KW-0472">Membrane</keyword>